<dbReference type="AlphaFoldDB" id="A0A4P9XLD7"/>
<organism evidence="7 8">
    <name type="scientific">Thamnocephalis sphaerospora</name>
    <dbReference type="NCBI Taxonomy" id="78915"/>
    <lineage>
        <taxon>Eukaryota</taxon>
        <taxon>Fungi</taxon>
        <taxon>Fungi incertae sedis</taxon>
        <taxon>Zoopagomycota</taxon>
        <taxon>Zoopagomycotina</taxon>
        <taxon>Zoopagomycetes</taxon>
        <taxon>Zoopagales</taxon>
        <taxon>Sigmoideomycetaceae</taxon>
        <taxon>Thamnocephalis</taxon>
    </lineage>
</organism>
<dbReference type="EMBL" id="KZ992837">
    <property type="protein sequence ID" value="RKP06678.1"/>
    <property type="molecule type" value="Genomic_DNA"/>
</dbReference>
<dbReference type="GO" id="GO:0140358">
    <property type="term" value="F:P-type transmembrane transporter activity"/>
    <property type="evidence" value="ECO:0007669"/>
    <property type="project" value="InterPro"/>
</dbReference>
<comment type="subcellular location">
    <subcellularLocation>
        <location evidence="1">Membrane</location>
        <topology evidence="1">Multi-pass membrane protein</topology>
    </subcellularLocation>
</comment>
<gene>
    <name evidence="7" type="ORF">THASP1DRAFT_31503</name>
</gene>
<dbReference type="GO" id="GO:0046872">
    <property type="term" value="F:metal ion binding"/>
    <property type="evidence" value="ECO:0007669"/>
    <property type="project" value="UniProtKB-KW"/>
</dbReference>
<protein>
    <recommendedName>
        <fullName evidence="9">HAD-like domain-containing protein</fullName>
    </recommendedName>
</protein>
<keyword evidence="3" id="KW-0547">Nucleotide-binding</keyword>
<sequence>MINGRTIGNPVDIEQFRACGWEIRTGEQTDYLDTLVPIDQPDTPRVHVVKRFEFVHARASMSVAVLNSADGHVHVYMKGSFERVRDSCVPATLPADYDLRAAQYAAEGCYVLAIAHRDLGPVALEELRHLTRDDLERNCEFVGLLLFKNQLKHDTTDAIAELKQGDTRTVMITGDNALTGVFIARQCGMVPGDTRVLLGELDLTASKTDTVRWRDVDTGAAIEDVDQELASDKTGPCELAVTGKAFDALVRTGQMRRLLLHTRIFA</sequence>
<dbReference type="Gene3D" id="3.40.1110.10">
    <property type="entry name" value="Calcium-transporting ATPase, cytoplasmic domain N"/>
    <property type="match status" value="1"/>
</dbReference>
<dbReference type="InterPro" id="IPR036412">
    <property type="entry name" value="HAD-like_sf"/>
</dbReference>
<dbReference type="GO" id="GO:0016020">
    <property type="term" value="C:membrane"/>
    <property type="evidence" value="ECO:0007669"/>
    <property type="project" value="UniProtKB-SubCell"/>
</dbReference>
<dbReference type="Gene3D" id="3.40.50.1000">
    <property type="entry name" value="HAD superfamily/HAD-like"/>
    <property type="match status" value="1"/>
</dbReference>
<dbReference type="SUPFAM" id="SSF56784">
    <property type="entry name" value="HAD-like"/>
    <property type="match status" value="1"/>
</dbReference>
<proteinExistence type="predicted"/>
<dbReference type="Proteomes" id="UP000271241">
    <property type="component" value="Unassembled WGS sequence"/>
</dbReference>
<dbReference type="OrthoDB" id="48943at2759"/>
<keyword evidence="6" id="KW-1278">Translocase</keyword>
<evidence type="ECO:0000313" key="7">
    <source>
        <dbReference type="EMBL" id="RKP06678.1"/>
    </source>
</evidence>
<dbReference type="STRING" id="78915.A0A4P9XLD7"/>
<keyword evidence="8" id="KW-1185">Reference proteome</keyword>
<dbReference type="PANTHER" id="PTHR45630">
    <property type="entry name" value="CATION-TRANSPORTING ATPASE-RELATED"/>
    <property type="match status" value="1"/>
</dbReference>
<evidence type="ECO:0000256" key="4">
    <source>
        <dbReference type="ARBA" id="ARBA00022840"/>
    </source>
</evidence>
<dbReference type="InterPro" id="IPR023299">
    <property type="entry name" value="ATPase_P-typ_cyto_dom_N"/>
</dbReference>
<evidence type="ECO:0000256" key="5">
    <source>
        <dbReference type="ARBA" id="ARBA00022842"/>
    </source>
</evidence>
<evidence type="ECO:0008006" key="9">
    <source>
        <dbReference type="Google" id="ProtNLM"/>
    </source>
</evidence>
<keyword evidence="5" id="KW-0460">Magnesium</keyword>
<dbReference type="GO" id="GO:0019829">
    <property type="term" value="F:ATPase-coupled monoatomic cation transmembrane transporter activity"/>
    <property type="evidence" value="ECO:0007669"/>
    <property type="project" value="TreeGrafter"/>
</dbReference>
<keyword evidence="2" id="KW-0479">Metal-binding</keyword>
<dbReference type="SUPFAM" id="SSF81660">
    <property type="entry name" value="Metal cation-transporting ATPase, ATP-binding domain N"/>
    <property type="match status" value="1"/>
</dbReference>
<evidence type="ECO:0000256" key="3">
    <source>
        <dbReference type="ARBA" id="ARBA00022741"/>
    </source>
</evidence>
<accession>A0A4P9XLD7</accession>
<keyword evidence="4" id="KW-0067">ATP-binding</keyword>
<evidence type="ECO:0000256" key="2">
    <source>
        <dbReference type="ARBA" id="ARBA00022723"/>
    </source>
</evidence>
<evidence type="ECO:0000256" key="1">
    <source>
        <dbReference type="ARBA" id="ARBA00004141"/>
    </source>
</evidence>
<dbReference type="GO" id="GO:0005524">
    <property type="term" value="F:ATP binding"/>
    <property type="evidence" value="ECO:0007669"/>
    <property type="project" value="UniProtKB-KW"/>
</dbReference>
<dbReference type="InterPro" id="IPR023214">
    <property type="entry name" value="HAD_sf"/>
</dbReference>
<evidence type="ECO:0000256" key="6">
    <source>
        <dbReference type="ARBA" id="ARBA00022967"/>
    </source>
</evidence>
<evidence type="ECO:0000313" key="8">
    <source>
        <dbReference type="Proteomes" id="UP000271241"/>
    </source>
</evidence>
<feature type="non-terminal residue" evidence="7">
    <location>
        <position position="266"/>
    </location>
</feature>
<reference evidence="8" key="1">
    <citation type="journal article" date="2018" name="Nat. Microbiol.">
        <title>Leveraging single-cell genomics to expand the fungal tree of life.</title>
        <authorList>
            <person name="Ahrendt S.R."/>
            <person name="Quandt C.A."/>
            <person name="Ciobanu D."/>
            <person name="Clum A."/>
            <person name="Salamov A."/>
            <person name="Andreopoulos B."/>
            <person name="Cheng J.F."/>
            <person name="Woyke T."/>
            <person name="Pelin A."/>
            <person name="Henrissat B."/>
            <person name="Reynolds N.K."/>
            <person name="Benny G.L."/>
            <person name="Smith M.E."/>
            <person name="James T.Y."/>
            <person name="Grigoriev I.V."/>
        </authorList>
    </citation>
    <scope>NUCLEOTIDE SEQUENCE [LARGE SCALE GENOMIC DNA]</scope>
    <source>
        <strain evidence="8">RSA 1356</strain>
    </source>
</reference>
<dbReference type="PANTHER" id="PTHR45630:SF11">
    <property type="entry name" value="CATION-TRANSPORTING P-TYPE ATPASE N-TERMINAL DOMAIN-CONTAINING PROTEIN"/>
    <property type="match status" value="1"/>
</dbReference>
<dbReference type="InterPro" id="IPR006544">
    <property type="entry name" value="P-type_TPase_V"/>
</dbReference>
<name>A0A4P9XLD7_9FUNG</name>